<protein>
    <submittedName>
        <fullName evidence="2">Uncharacterized protein</fullName>
    </submittedName>
</protein>
<organism evidence="2">
    <name type="scientific">uncultured Caudovirales phage</name>
    <dbReference type="NCBI Taxonomy" id="2100421"/>
    <lineage>
        <taxon>Viruses</taxon>
        <taxon>Duplodnaviria</taxon>
        <taxon>Heunggongvirae</taxon>
        <taxon>Uroviricota</taxon>
        <taxon>Caudoviricetes</taxon>
        <taxon>Peduoviridae</taxon>
        <taxon>Maltschvirus</taxon>
        <taxon>Maltschvirus maltsch</taxon>
    </lineage>
</organism>
<accession>A0A6J5QC08</accession>
<proteinExistence type="predicted"/>
<dbReference type="EMBL" id="LR797245">
    <property type="protein sequence ID" value="CAB4195715.1"/>
    <property type="molecule type" value="Genomic_DNA"/>
</dbReference>
<dbReference type="EMBL" id="LR797379">
    <property type="protein sequence ID" value="CAB4211640.1"/>
    <property type="molecule type" value="Genomic_DNA"/>
</dbReference>
<evidence type="ECO:0000313" key="4">
    <source>
        <dbReference type="EMBL" id="CAB4211640.1"/>
    </source>
</evidence>
<evidence type="ECO:0000313" key="3">
    <source>
        <dbReference type="EMBL" id="CAB4195715.1"/>
    </source>
</evidence>
<reference evidence="2" key="1">
    <citation type="submission" date="2020-05" db="EMBL/GenBank/DDBJ databases">
        <authorList>
            <person name="Chiriac C."/>
            <person name="Salcher M."/>
            <person name="Ghai R."/>
            <person name="Kavagutti S V."/>
        </authorList>
    </citation>
    <scope>NUCLEOTIDE SEQUENCE</scope>
</reference>
<evidence type="ECO:0000313" key="1">
    <source>
        <dbReference type="EMBL" id="CAB4169534.1"/>
    </source>
</evidence>
<evidence type="ECO:0000313" key="2">
    <source>
        <dbReference type="EMBL" id="CAB4181663.1"/>
    </source>
</evidence>
<gene>
    <name evidence="2" type="ORF">UFOVP1070_55</name>
    <name evidence="3" type="ORF">UFOVP1302_29</name>
    <name evidence="4" type="ORF">UFOVP1416_3</name>
    <name evidence="1" type="ORF">UFOVP895_32</name>
</gene>
<sequence>MICLTPTRAFALIDAVLLDQLSLPLLDSNFTLSNGGIFL</sequence>
<name>A0A6J5QC08_9CAUD</name>
<dbReference type="EMBL" id="LR796842">
    <property type="protein sequence ID" value="CAB4169534.1"/>
    <property type="molecule type" value="Genomic_DNA"/>
</dbReference>
<dbReference type="EMBL" id="LR797017">
    <property type="protein sequence ID" value="CAB4181663.1"/>
    <property type="molecule type" value="Genomic_DNA"/>
</dbReference>